<sequence length="432" mass="48712">MSPIEFLSNMFFCCGSKNKQGRQVEELNEKITNTGDSNIAKNWRLLSGERNWKGLLDPLDIDLRRYIIHYGEMAQATYDNFLSEKVSKYAGSSRYTKKDLFAKLFLEQGNPFKYRVTKYLYATSSVPQPNAFIFKSLSREAWSKESNWMGYVAVATDEGKAALGRRDIVVAWRGTIEALEWVNDLEFNFVSASKILGEEHDPKVHQGWYSIYTSVDPRSPFNKFSARDQVDIEIKRLVELYKNEDISITVVGHSLGAAMATLNAVDIVASGLNTYRGRPNKAFPVTVFVFASPKVGDSGFKKVFDGLNDLRVLRIRNAHDIVPDYPFIGYPEVGEELNIDTTKSKYLKGPGNLWSWHNLEAYLHGVAGTQGSKGGFKLEADRDIALVNKSLDGLKDEYGVPGSWWCVQNNGMVQEANGSWKLMDHEVDDGDF</sequence>
<dbReference type="EMBL" id="CM046400">
    <property type="protein sequence ID" value="KAI8525655.1"/>
    <property type="molecule type" value="Genomic_DNA"/>
</dbReference>
<keyword evidence="2" id="KW-1185">Reference proteome</keyword>
<evidence type="ECO:0000313" key="2">
    <source>
        <dbReference type="Proteomes" id="UP001062846"/>
    </source>
</evidence>
<comment type="caution">
    <text evidence="1">The sequence shown here is derived from an EMBL/GenBank/DDBJ whole genome shotgun (WGS) entry which is preliminary data.</text>
</comment>
<organism evidence="1 2">
    <name type="scientific">Rhododendron molle</name>
    <name type="common">Chinese azalea</name>
    <name type="synonym">Azalea mollis</name>
    <dbReference type="NCBI Taxonomy" id="49168"/>
    <lineage>
        <taxon>Eukaryota</taxon>
        <taxon>Viridiplantae</taxon>
        <taxon>Streptophyta</taxon>
        <taxon>Embryophyta</taxon>
        <taxon>Tracheophyta</taxon>
        <taxon>Spermatophyta</taxon>
        <taxon>Magnoliopsida</taxon>
        <taxon>eudicotyledons</taxon>
        <taxon>Gunneridae</taxon>
        <taxon>Pentapetalae</taxon>
        <taxon>asterids</taxon>
        <taxon>Ericales</taxon>
        <taxon>Ericaceae</taxon>
        <taxon>Ericoideae</taxon>
        <taxon>Rhodoreae</taxon>
        <taxon>Rhododendron</taxon>
    </lineage>
</organism>
<protein>
    <submittedName>
        <fullName evidence="1">Uncharacterized protein</fullName>
    </submittedName>
</protein>
<dbReference type="Proteomes" id="UP001062846">
    <property type="component" value="Chromosome 13"/>
</dbReference>
<evidence type="ECO:0000313" key="1">
    <source>
        <dbReference type="EMBL" id="KAI8525655.1"/>
    </source>
</evidence>
<name>A0ACC0LAA2_RHOML</name>
<gene>
    <name evidence="1" type="ORF">RHMOL_Rhmol13G0247400</name>
</gene>
<accession>A0ACC0LAA2</accession>
<reference evidence="1" key="1">
    <citation type="submission" date="2022-02" db="EMBL/GenBank/DDBJ databases">
        <title>Plant Genome Project.</title>
        <authorList>
            <person name="Zhang R.-G."/>
        </authorList>
    </citation>
    <scope>NUCLEOTIDE SEQUENCE</scope>
    <source>
        <strain evidence="1">AT1</strain>
    </source>
</reference>
<proteinExistence type="predicted"/>